<gene>
    <name evidence="1" type="ORF">PFISCL1PPCAC_22248</name>
</gene>
<protein>
    <submittedName>
        <fullName evidence="1">Uncharacterized protein</fullName>
    </submittedName>
</protein>
<name>A0AAV5WJ61_9BILA</name>
<keyword evidence="2" id="KW-1185">Reference proteome</keyword>
<sequence length="97" mass="10819">NVLLVFFIASYVAASRECDKNGTVPIGFTINRNVTWGSAVVNLSCAEKYLRRTIILNPILTRADKKFIEKCCNITIFKKSAAGNASHYFSNVVYPLQ</sequence>
<dbReference type="Proteomes" id="UP001432322">
    <property type="component" value="Unassembled WGS sequence"/>
</dbReference>
<organism evidence="1 2">
    <name type="scientific">Pristionchus fissidentatus</name>
    <dbReference type="NCBI Taxonomy" id="1538716"/>
    <lineage>
        <taxon>Eukaryota</taxon>
        <taxon>Metazoa</taxon>
        <taxon>Ecdysozoa</taxon>
        <taxon>Nematoda</taxon>
        <taxon>Chromadorea</taxon>
        <taxon>Rhabditida</taxon>
        <taxon>Rhabditina</taxon>
        <taxon>Diplogasteromorpha</taxon>
        <taxon>Diplogasteroidea</taxon>
        <taxon>Neodiplogasteridae</taxon>
        <taxon>Pristionchus</taxon>
    </lineage>
</organism>
<proteinExistence type="predicted"/>
<comment type="caution">
    <text evidence="1">The sequence shown here is derived from an EMBL/GenBank/DDBJ whole genome shotgun (WGS) entry which is preliminary data.</text>
</comment>
<dbReference type="AlphaFoldDB" id="A0AAV5WJ61"/>
<reference evidence="1" key="1">
    <citation type="submission" date="2023-10" db="EMBL/GenBank/DDBJ databases">
        <title>Genome assembly of Pristionchus species.</title>
        <authorList>
            <person name="Yoshida K."/>
            <person name="Sommer R.J."/>
        </authorList>
    </citation>
    <scope>NUCLEOTIDE SEQUENCE</scope>
    <source>
        <strain evidence="1">RS5133</strain>
    </source>
</reference>
<evidence type="ECO:0000313" key="2">
    <source>
        <dbReference type="Proteomes" id="UP001432322"/>
    </source>
</evidence>
<evidence type="ECO:0000313" key="1">
    <source>
        <dbReference type="EMBL" id="GMT30951.1"/>
    </source>
</evidence>
<accession>A0AAV5WJ61</accession>
<dbReference type="EMBL" id="BTSY01000005">
    <property type="protein sequence ID" value="GMT30951.1"/>
    <property type="molecule type" value="Genomic_DNA"/>
</dbReference>
<feature type="non-terminal residue" evidence="1">
    <location>
        <position position="1"/>
    </location>
</feature>